<accession>A0A0L0CEK8</accession>
<evidence type="ECO:0000259" key="12">
    <source>
        <dbReference type="Pfam" id="PF13439"/>
    </source>
</evidence>
<comment type="pathway">
    <text evidence="1 10">Protein modification; protein glycosylation.</text>
</comment>
<keyword evidence="7" id="KW-0472">Membrane</keyword>
<dbReference type="AlphaFoldDB" id="A0A0L0CEK8"/>
<dbReference type="GO" id="GO:0004378">
    <property type="term" value="F:GDP-Man:Man(1)GlcNAc(2)-PP-Dol alpha-1,3-mannosyltransferase activity"/>
    <property type="evidence" value="ECO:0007669"/>
    <property type="project" value="UniProtKB-UniRule"/>
</dbReference>
<comment type="subcellular location">
    <subcellularLocation>
        <location evidence="10">Endoplasmic reticulum membrane</location>
        <topology evidence="10">Single-pass membrane protein</topology>
    </subcellularLocation>
</comment>
<evidence type="ECO:0000256" key="7">
    <source>
        <dbReference type="ARBA" id="ARBA00023136"/>
    </source>
</evidence>
<evidence type="ECO:0000313" key="13">
    <source>
        <dbReference type="EMBL" id="KNC29894.1"/>
    </source>
</evidence>
<dbReference type="STRING" id="7375.A0A0L0CEK8"/>
<keyword evidence="2 10" id="KW-0328">Glycosyltransferase</keyword>
<dbReference type="FunFam" id="3.40.50.2000:FF:000210">
    <property type="entry name" value="Alpha-1,3/1,6-mannosyltransferase ALG2"/>
    <property type="match status" value="1"/>
</dbReference>
<comment type="caution">
    <text evidence="13">The sequence shown here is derived from an EMBL/GenBank/DDBJ whole genome shotgun (WGS) entry which is preliminary data.</text>
</comment>
<comment type="catalytic activity">
    <reaction evidence="9 10">
        <text>an alpha-D-Man-(1-&gt;3)-beta-D-Man-(1-&gt;4)-beta-D-GlcNAc-(1-&gt;4)-alpha-D-GlcNAc-diphospho-di-trans,poly-cis-dolichol + GDP-alpha-D-mannose = an alpha-D-Man-(1-&gt;3)-[alpha-D-Man-(1-&gt;6)]-beta-D-Man-(1-&gt;4)-beta-D-GlcNAc-(1-&gt;4)-alpha-D-GlcNAc-diphospho-di-trans,poly-cis-dolichol + GDP + H(+)</text>
        <dbReference type="Rhea" id="RHEA:29519"/>
        <dbReference type="Rhea" id="RHEA-COMP:19513"/>
        <dbReference type="Rhea" id="RHEA-COMP:19515"/>
        <dbReference type="ChEBI" id="CHEBI:15378"/>
        <dbReference type="ChEBI" id="CHEBI:57527"/>
        <dbReference type="ChEBI" id="CHEBI:58189"/>
        <dbReference type="ChEBI" id="CHEBI:132510"/>
        <dbReference type="ChEBI" id="CHEBI:132511"/>
        <dbReference type="EC" id="2.4.1.257"/>
    </reaction>
    <physiologicalReaction direction="left-to-right" evidence="9 10">
        <dbReference type="Rhea" id="RHEA:29520"/>
    </physiologicalReaction>
</comment>
<feature type="domain" description="Glycosyltransferase subfamily 4-like N-terminal" evidence="12">
    <location>
        <begin position="13"/>
        <end position="193"/>
    </location>
</feature>
<keyword evidence="5" id="KW-0256">Endoplasmic reticulum</keyword>
<keyword evidence="6" id="KW-1133">Transmembrane helix</keyword>
<evidence type="ECO:0000256" key="8">
    <source>
        <dbReference type="ARBA" id="ARBA00045103"/>
    </source>
</evidence>
<protein>
    <recommendedName>
        <fullName evidence="10">Alpha-1,3/1,6-mannosyltransferase ALG2</fullName>
        <ecNumber evidence="10">2.4.1.132</ecNumber>
        <ecNumber evidence="10">2.4.1.257</ecNumber>
    </recommendedName>
    <alternativeName>
        <fullName evidence="10">GDP-Man:Man(1)GlcNAc(2)-PP-Dol alpha-1,3-mannosyltransferase</fullName>
    </alternativeName>
</protein>
<dbReference type="Pfam" id="PF00534">
    <property type="entry name" value="Glycos_transf_1"/>
    <property type="match status" value="1"/>
</dbReference>
<dbReference type="CDD" id="cd03805">
    <property type="entry name" value="GT4_ALG2-like"/>
    <property type="match status" value="1"/>
</dbReference>
<dbReference type="GO" id="GO:0102704">
    <property type="term" value="F:GDP-Man:Man(2)GlcNAc(2)-PP-Dol alpha-1,6-mannosyltransferase activity"/>
    <property type="evidence" value="ECO:0007669"/>
    <property type="project" value="UniProtKB-UniRule"/>
</dbReference>
<evidence type="ECO:0000256" key="3">
    <source>
        <dbReference type="ARBA" id="ARBA00022679"/>
    </source>
</evidence>
<keyword evidence="14" id="KW-1185">Reference proteome</keyword>
<dbReference type="InterPro" id="IPR027054">
    <property type="entry name" value="ALG2"/>
</dbReference>
<evidence type="ECO:0000259" key="11">
    <source>
        <dbReference type="Pfam" id="PF00534"/>
    </source>
</evidence>
<comment type="catalytic activity">
    <reaction evidence="8 10">
        <text>a beta-D-Man-(1-&gt;4)-beta-D-GlcNAc-(1-&gt;4)-alpha-D-GlcNAc-diphospho-di-trans,poly-cis-dolichol + GDP-alpha-D-mannose = an alpha-D-Man-(1-&gt;3)-beta-D-Man-(1-&gt;4)-beta-D-GlcNAc-(1-&gt;4)-alpha-D-GlcNAc-diphospho-di-trans,poly-cis-dolichol + GDP + H(+)</text>
        <dbReference type="Rhea" id="RHEA:29515"/>
        <dbReference type="Rhea" id="RHEA-COMP:19511"/>
        <dbReference type="Rhea" id="RHEA-COMP:19513"/>
        <dbReference type="ChEBI" id="CHEBI:15378"/>
        <dbReference type="ChEBI" id="CHEBI:57527"/>
        <dbReference type="ChEBI" id="CHEBI:58189"/>
        <dbReference type="ChEBI" id="CHEBI:58472"/>
        <dbReference type="ChEBI" id="CHEBI:132510"/>
        <dbReference type="EC" id="2.4.1.132"/>
    </reaction>
    <physiologicalReaction direction="left-to-right" evidence="8 10">
        <dbReference type="Rhea" id="RHEA:29516"/>
    </physiologicalReaction>
</comment>
<comment type="function">
    <text evidence="10">Mannosylates Man(2)GlcNAc(2)-dolichol diphosphate and Man(1)GlcNAc(2)-dolichol diphosphate to form Man(3)GlcNAc(2)-dolichol diphosphate.</text>
</comment>
<evidence type="ECO:0000313" key="14">
    <source>
        <dbReference type="Proteomes" id="UP000037069"/>
    </source>
</evidence>
<dbReference type="Gene3D" id="3.40.50.2000">
    <property type="entry name" value="Glycogen Phosphorylase B"/>
    <property type="match status" value="2"/>
</dbReference>
<dbReference type="GO" id="GO:0005789">
    <property type="term" value="C:endoplasmic reticulum membrane"/>
    <property type="evidence" value="ECO:0007669"/>
    <property type="project" value="UniProtKB-SubCell"/>
</dbReference>
<dbReference type="EMBL" id="JRES01000611">
    <property type="protein sequence ID" value="KNC29894.1"/>
    <property type="molecule type" value="Genomic_DNA"/>
</dbReference>
<keyword evidence="4" id="KW-0812">Transmembrane</keyword>
<dbReference type="PANTHER" id="PTHR45918">
    <property type="entry name" value="ALPHA-1,3/1,6-MANNOSYLTRANSFERASE ALG2"/>
    <property type="match status" value="1"/>
</dbReference>
<dbReference type="InterPro" id="IPR028098">
    <property type="entry name" value="Glyco_trans_4-like_N"/>
</dbReference>
<dbReference type="EC" id="2.4.1.132" evidence="10"/>
<dbReference type="Proteomes" id="UP000037069">
    <property type="component" value="Unassembled WGS sequence"/>
</dbReference>
<evidence type="ECO:0000256" key="2">
    <source>
        <dbReference type="ARBA" id="ARBA00022676"/>
    </source>
</evidence>
<keyword evidence="3 10" id="KW-0808">Transferase</keyword>
<dbReference type="EC" id="2.4.1.257" evidence="10"/>
<evidence type="ECO:0000256" key="9">
    <source>
        <dbReference type="ARBA" id="ARBA00045104"/>
    </source>
</evidence>
<comment type="similarity">
    <text evidence="10">Belongs to the glycosyltransferase group 1 family.</text>
</comment>
<feature type="domain" description="Glycosyl transferase family 1" evidence="11">
    <location>
        <begin position="219"/>
        <end position="385"/>
    </location>
</feature>
<gene>
    <name evidence="13" type="ORF">FF38_13515</name>
</gene>
<organism evidence="13 14">
    <name type="scientific">Lucilia cuprina</name>
    <name type="common">Green bottle fly</name>
    <name type="synonym">Australian sheep blowfly</name>
    <dbReference type="NCBI Taxonomy" id="7375"/>
    <lineage>
        <taxon>Eukaryota</taxon>
        <taxon>Metazoa</taxon>
        <taxon>Ecdysozoa</taxon>
        <taxon>Arthropoda</taxon>
        <taxon>Hexapoda</taxon>
        <taxon>Insecta</taxon>
        <taxon>Pterygota</taxon>
        <taxon>Neoptera</taxon>
        <taxon>Endopterygota</taxon>
        <taxon>Diptera</taxon>
        <taxon>Brachycera</taxon>
        <taxon>Muscomorpha</taxon>
        <taxon>Oestroidea</taxon>
        <taxon>Calliphoridae</taxon>
        <taxon>Luciliinae</taxon>
        <taxon>Lucilia</taxon>
    </lineage>
</organism>
<name>A0A0L0CEK8_LUCCU</name>
<dbReference type="Pfam" id="PF13439">
    <property type="entry name" value="Glyco_transf_4"/>
    <property type="match status" value="1"/>
</dbReference>
<dbReference type="PANTHER" id="PTHR45918:SF1">
    <property type="entry name" value="ALPHA-1,3_1,6-MANNOSYLTRANSFERASE ALG2"/>
    <property type="match status" value="1"/>
</dbReference>
<proteinExistence type="inferred from homology"/>
<dbReference type="OMA" id="AMYMKCP"/>
<dbReference type="SUPFAM" id="SSF53756">
    <property type="entry name" value="UDP-Glycosyltransferase/glycogen phosphorylase"/>
    <property type="match status" value="1"/>
</dbReference>
<dbReference type="InterPro" id="IPR001296">
    <property type="entry name" value="Glyco_trans_1"/>
</dbReference>
<evidence type="ECO:0000256" key="5">
    <source>
        <dbReference type="ARBA" id="ARBA00022824"/>
    </source>
</evidence>
<reference evidence="13 14" key="1">
    <citation type="journal article" date="2015" name="Nat. Commun.">
        <title>Lucilia cuprina genome unlocks parasitic fly biology to underpin future interventions.</title>
        <authorList>
            <person name="Anstead C.A."/>
            <person name="Korhonen P.K."/>
            <person name="Young N.D."/>
            <person name="Hall R.S."/>
            <person name="Jex A.R."/>
            <person name="Murali S.C."/>
            <person name="Hughes D.S."/>
            <person name="Lee S.F."/>
            <person name="Perry T."/>
            <person name="Stroehlein A.J."/>
            <person name="Ansell B.R."/>
            <person name="Breugelmans B."/>
            <person name="Hofmann A."/>
            <person name="Qu J."/>
            <person name="Dugan S."/>
            <person name="Lee S.L."/>
            <person name="Chao H."/>
            <person name="Dinh H."/>
            <person name="Han Y."/>
            <person name="Doddapaneni H.V."/>
            <person name="Worley K.C."/>
            <person name="Muzny D.M."/>
            <person name="Ioannidis P."/>
            <person name="Waterhouse R.M."/>
            <person name="Zdobnov E.M."/>
            <person name="James P.J."/>
            <person name="Bagnall N.H."/>
            <person name="Kotze A.C."/>
            <person name="Gibbs R.A."/>
            <person name="Richards S."/>
            <person name="Batterham P."/>
            <person name="Gasser R.B."/>
        </authorList>
    </citation>
    <scope>NUCLEOTIDE SEQUENCE [LARGE SCALE GENOMIC DNA]</scope>
    <source>
        <strain evidence="13 14">LS</strain>
        <tissue evidence="13">Full body</tissue>
    </source>
</reference>
<dbReference type="OrthoDB" id="448893at2759"/>
<evidence type="ECO:0000256" key="4">
    <source>
        <dbReference type="ARBA" id="ARBA00022692"/>
    </source>
</evidence>
<evidence type="ECO:0000256" key="10">
    <source>
        <dbReference type="RuleBase" id="RU367136"/>
    </source>
</evidence>
<evidence type="ECO:0000256" key="6">
    <source>
        <dbReference type="ARBA" id="ARBA00022989"/>
    </source>
</evidence>
<evidence type="ECO:0000256" key="1">
    <source>
        <dbReference type="ARBA" id="ARBA00004922"/>
    </source>
</evidence>
<sequence length="428" mass="49033">MVRVLFLHPDLGIGGAERLVVDAALALKGCGHEVSFLTNHHDPNHCFEETRDGTLTVKVVGDWLPRKIFGRFYAFCAYFRMLYAAFFASFFLSRHEQLDVIFCDQISIGIPILKLAKRRPKILFYCHFPDQLLSTEGGYLKSLYRAPINYLEEITIGMADGTLVNSKFTLRVFHETFRRLKTVPEVLYPSINTKYFDDMHVKHSANKEDSYALQGVDFPRNAFIFLDINRYERKKNHPLAIKAFCQLEKVLNPNDWKRCRLVIAGGYDKRVVENVEHFNELEGLIEEMNINETVKMLQSPSDEQKFMLLEKANCLLYTPANEHFGIVPLEGMYMSKPVVALNSGGPTETIVNNLTGYLCEPGVENFATAMGKIFKDDALRERMGVMGHKRVQQKFSFEAFTQKLDTIIKDIIGKTQNRDTTSSPKKQE</sequence>
<dbReference type="UniPathway" id="UPA00378"/>